<organism evidence="1 2">
    <name type="scientific">[Myrmecia] bisecta</name>
    <dbReference type="NCBI Taxonomy" id="41462"/>
    <lineage>
        <taxon>Eukaryota</taxon>
        <taxon>Viridiplantae</taxon>
        <taxon>Chlorophyta</taxon>
        <taxon>core chlorophytes</taxon>
        <taxon>Trebouxiophyceae</taxon>
        <taxon>Trebouxiales</taxon>
        <taxon>Trebouxiaceae</taxon>
        <taxon>Myrmecia</taxon>
    </lineage>
</organism>
<name>A0AAW1QGR7_9CHLO</name>
<keyword evidence="2" id="KW-1185">Reference proteome</keyword>
<gene>
    <name evidence="1" type="ORF">WJX72_010605</name>
</gene>
<dbReference type="Proteomes" id="UP001489004">
    <property type="component" value="Unassembled WGS sequence"/>
</dbReference>
<sequence>MLGAAEEAGAGDEDATADDDNLFQSFAGRFMKKTGSNNPAGVGDSNDVNKLLGRFEQQTGNTFSGTGPEWDVLAKIASQVTGNDVNPWVLQKIVKWKMGNMF</sequence>
<proteinExistence type="predicted"/>
<evidence type="ECO:0000313" key="2">
    <source>
        <dbReference type="Proteomes" id="UP001489004"/>
    </source>
</evidence>
<reference evidence="1 2" key="1">
    <citation type="journal article" date="2024" name="Nat. Commun.">
        <title>Phylogenomics reveals the evolutionary origins of lichenization in chlorophyte algae.</title>
        <authorList>
            <person name="Puginier C."/>
            <person name="Libourel C."/>
            <person name="Otte J."/>
            <person name="Skaloud P."/>
            <person name="Haon M."/>
            <person name="Grisel S."/>
            <person name="Petersen M."/>
            <person name="Berrin J.G."/>
            <person name="Delaux P.M."/>
            <person name="Dal Grande F."/>
            <person name="Keller J."/>
        </authorList>
    </citation>
    <scope>NUCLEOTIDE SEQUENCE [LARGE SCALE GENOMIC DNA]</scope>
    <source>
        <strain evidence="1 2">SAG 2043</strain>
    </source>
</reference>
<dbReference type="EMBL" id="JALJOR010000003">
    <property type="protein sequence ID" value="KAK9820461.1"/>
    <property type="molecule type" value="Genomic_DNA"/>
</dbReference>
<comment type="caution">
    <text evidence="1">The sequence shown here is derived from an EMBL/GenBank/DDBJ whole genome shotgun (WGS) entry which is preliminary data.</text>
</comment>
<protein>
    <submittedName>
        <fullName evidence="1">Uncharacterized protein</fullName>
    </submittedName>
</protein>
<dbReference type="AlphaFoldDB" id="A0AAW1QGR7"/>
<evidence type="ECO:0000313" key="1">
    <source>
        <dbReference type="EMBL" id="KAK9820461.1"/>
    </source>
</evidence>
<accession>A0AAW1QGR7</accession>